<dbReference type="EC" id="3.4.-.-" evidence="8"/>
<evidence type="ECO:0000256" key="1">
    <source>
        <dbReference type="ARBA" id="ARBA00008136"/>
    </source>
</evidence>
<dbReference type="AlphaFoldDB" id="A0A9J9LF35"/>
<keyword evidence="10" id="KW-1185">Reference proteome</keyword>
<organism evidence="9 10">
    <name type="scientific">Rhizorhabdus wittichii (strain DSM 6014 / CCUG 31198 / JCM 15750 / NBRC 105917 / EY 4224 / RW1)</name>
    <name type="common">Sphingomonas wittichii</name>
    <dbReference type="NCBI Taxonomy" id="392499"/>
    <lineage>
        <taxon>Bacteria</taxon>
        <taxon>Pseudomonadati</taxon>
        <taxon>Pseudomonadota</taxon>
        <taxon>Alphaproteobacteria</taxon>
        <taxon>Sphingomonadales</taxon>
        <taxon>Sphingomonadaceae</taxon>
        <taxon>Rhizorhabdus</taxon>
    </lineage>
</organism>
<dbReference type="Pfam" id="PF02586">
    <property type="entry name" value="SRAP"/>
    <property type="match status" value="1"/>
</dbReference>
<dbReference type="Gene3D" id="3.90.1680.10">
    <property type="entry name" value="SOS response associated peptidase-like"/>
    <property type="match status" value="1"/>
</dbReference>
<dbReference type="GO" id="GO:0106300">
    <property type="term" value="P:protein-DNA covalent cross-linking repair"/>
    <property type="evidence" value="ECO:0007669"/>
    <property type="project" value="InterPro"/>
</dbReference>
<dbReference type="GO" id="GO:0006508">
    <property type="term" value="P:proteolysis"/>
    <property type="evidence" value="ECO:0007669"/>
    <property type="project" value="UniProtKB-KW"/>
</dbReference>
<dbReference type="EMBL" id="CP000699">
    <property type="protein sequence ID" value="ABQ69453.1"/>
    <property type="molecule type" value="Genomic_DNA"/>
</dbReference>
<protein>
    <recommendedName>
        <fullName evidence="8">Abasic site processing protein</fullName>
        <ecNumber evidence="8">3.4.-.-</ecNumber>
    </recommendedName>
</protein>
<reference evidence="9 10" key="1">
    <citation type="journal article" date="2010" name="J. Bacteriol.">
        <title>Genome sequence of the dioxin-mineralizing bacterium Sphingomonas wittichii RW1.</title>
        <authorList>
            <person name="Miller T.R."/>
            <person name="Delcher A.L."/>
            <person name="Salzberg S.L."/>
            <person name="Saunders E."/>
            <person name="Detter J.C."/>
            <person name="Halden R.U."/>
        </authorList>
    </citation>
    <scope>NUCLEOTIDE SEQUENCE [LARGE SCALE GENOMIC DNA]</scope>
    <source>
        <strain evidence="10">DSM 6014 / CCUG 31198 / JCM 15750 / NBRC 105917 / EY 4224 / RW1</strain>
    </source>
</reference>
<keyword evidence="4 8" id="KW-0378">Hydrolase</keyword>
<name>A0A9J9LF35_RHIWR</name>
<dbReference type="PANTHER" id="PTHR13604:SF0">
    <property type="entry name" value="ABASIC SITE PROCESSING PROTEIN HMCES"/>
    <property type="match status" value="1"/>
</dbReference>
<evidence type="ECO:0000313" key="10">
    <source>
        <dbReference type="Proteomes" id="UP000001989"/>
    </source>
</evidence>
<dbReference type="GO" id="GO:0008233">
    <property type="term" value="F:peptidase activity"/>
    <property type="evidence" value="ECO:0007669"/>
    <property type="project" value="UniProtKB-KW"/>
</dbReference>
<evidence type="ECO:0000256" key="5">
    <source>
        <dbReference type="ARBA" id="ARBA00023124"/>
    </source>
</evidence>
<evidence type="ECO:0000256" key="2">
    <source>
        <dbReference type="ARBA" id="ARBA00022670"/>
    </source>
</evidence>
<keyword evidence="5" id="KW-0190">Covalent protein-DNA linkage</keyword>
<keyword evidence="2 8" id="KW-0645">Protease</keyword>
<dbReference type="PANTHER" id="PTHR13604">
    <property type="entry name" value="DC12-RELATED"/>
    <property type="match status" value="1"/>
</dbReference>
<gene>
    <name evidence="9" type="ordered locus">Swit_3104</name>
</gene>
<dbReference type="Proteomes" id="UP000001989">
    <property type="component" value="Chromosome"/>
</dbReference>
<dbReference type="GO" id="GO:0016829">
    <property type="term" value="F:lyase activity"/>
    <property type="evidence" value="ECO:0007669"/>
    <property type="project" value="UniProtKB-KW"/>
</dbReference>
<keyword evidence="6" id="KW-0238">DNA-binding</keyword>
<dbReference type="InterPro" id="IPR003738">
    <property type="entry name" value="SRAP"/>
</dbReference>
<evidence type="ECO:0000313" key="9">
    <source>
        <dbReference type="EMBL" id="ABQ69453.1"/>
    </source>
</evidence>
<comment type="similarity">
    <text evidence="1 8">Belongs to the SOS response-associated peptidase family.</text>
</comment>
<evidence type="ECO:0000256" key="8">
    <source>
        <dbReference type="RuleBase" id="RU364100"/>
    </source>
</evidence>
<dbReference type="GO" id="GO:0003697">
    <property type="term" value="F:single-stranded DNA binding"/>
    <property type="evidence" value="ECO:0007669"/>
    <property type="project" value="InterPro"/>
</dbReference>
<accession>A0A9J9LF35</accession>
<keyword evidence="3" id="KW-0227">DNA damage</keyword>
<dbReference type="InterPro" id="IPR036590">
    <property type="entry name" value="SRAP-like"/>
</dbReference>
<evidence type="ECO:0000256" key="4">
    <source>
        <dbReference type="ARBA" id="ARBA00022801"/>
    </source>
</evidence>
<sequence>MSIWPRRDMGSCLRRSDDSGERLRRVFRPATFAAMCNEFSRKLDVDLLITGLKEYRIIVGAPEGLPNIEPTASVRITDPSVIVRARQGQTELITRRWSWPGQSGKPVYNYRSEGRDFRNSAKQGRCLVPVDGFYEFTAPADAGAKRKDKWLFRWKAEDWFAIAGLWKADETVGEAFTLLTCDAGPDIAPYHHRQVVLLDRRDWAGWLDGSVPAPDLMRPTPAGTLTVEPTGQPTLL</sequence>
<dbReference type="KEGG" id="swi:Swit_3104"/>
<keyword evidence="7" id="KW-0456">Lyase</keyword>
<dbReference type="SUPFAM" id="SSF143081">
    <property type="entry name" value="BB1717-like"/>
    <property type="match status" value="1"/>
</dbReference>
<evidence type="ECO:0000256" key="6">
    <source>
        <dbReference type="ARBA" id="ARBA00023125"/>
    </source>
</evidence>
<evidence type="ECO:0000256" key="3">
    <source>
        <dbReference type="ARBA" id="ARBA00022763"/>
    </source>
</evidence>
<proteinExistence type="inferred from homology"/>
<evidence type="ECO:0000256" key="7">
    <source>
        <dbReference type="ARBA" id="ARBA00023239"/>
    </source>
</evidence>